<keyword evidence="2" id="KW-1185">Reference proteome</keyword>
<dbReference type="KEGG" id="pfer:IRI77_36645"/>
<evidence type="ECO:0000313" key="1">
    <source>
        <dbReference type="EMBL" id="QOY88207.1"/>
    </source>
</evidence>
<reference evidence="1 2" key="1">
    <citation type="submission" date="2020-10" db="EMBL/GenBank/DDBJ databases">
        <title>Complete genome sequence of Paludibaculum fermentans P105T, a facultatively anaerobic acidobacterium capable of dissimilatory Fe(III) reduction.</title>
        <authorList>
            <person name="Dedysh S.N."/>
            <person name="Beletsky A.V."/>
            <person name="Kulichevskaya I.S."/>
            <person name="Mardanov A.V."/>
            <person name="Ravin N.V."/>
        </authorList>
    </citation>
    <scope>NUCLEOTIDE SEQUENCE [LARGE SCALE GENOMIC DNA]</scope>
    <source>
        <strain evidence="1 2">P105</strain>
    </source>
</reference>
<dbReference type="RefSeq" id="WP_194449870.1">
    <property type="nucleotide sequence ID" value="NZ_CP063849.1"/>
</dbReference>
<proteinExistence type="predicted"/>
<dbReference type="Proteomes" id="UP000593892">
    <property type="component" value="Chromosome"/>
</dbReference>
<gene>
    <name evidence="1" type="ORF">IRI77_36645</name>
</gene>
<name>A0A7S7SJL4_PALFE</name>
<sequence>MSQADYARHRKVNRSHISRLAKRGILVMRGKLVDVAASDAVLDDKPVDQVLPEAHGAAQSPRVASDIAGGAPQPGNFAQARTADMVFRARLRKLEFETKSGKFLPSDDVKVKWYTLARQIRDKLLALPAKLAPQLAALSEAREIRDLLDAEIVAILKSLQEEIRYQRS</sequence>
<evidence type="ECO:0008006" key="3">
    <source>
        <dbReference type="Google" id="ProtNLM"/>
    </source>
</evidence>
<organism evidence="1 2">
    <name type="scientific">Paludibaculum fermentans</name>
    <dbReference type="NCBI Taxonomy" id="1473598"/>
    <lineage>
        <taxon>Bacteria</taxon>
        <taxon>Pseudomonadati</taxon>
        <taxon>Acidobacteriota</taxon>
        <taxon>Terriglobia</taxon>
        <taxon>Bryobacterales</taxon>
        <taxon>Bryobacteraceae</taxon>
        <taxon>Paludibaculum</taxon>
    </lineage>
</organism>
<accession>A0A7S7SJL4</accession>
<dbReference type="AlphaFoldDB" id="A0A7S7SJL4"/>
<evidence type="ECO:0000313" key="2">
    <source>
        <dbReference type="Proteomes" id="UP000593892"/>
    </source>
</evidence>
<protein>
    <recommendedName>
        <fullName evidence="3">Terminase small subunit</fullName>
    </recommendedName>
</protein>
<dbReference type="EMBL" id="CP063849">
    <property type="protein sequence ID" value="QOY88207.1"/>
    <property type="molecule type" value="Genomic_DNA"/>
</dbReference>